<comment type="caution">
    <text evidence="1">The sequence shown here is derived from an EMBL/GenBank/DDBJ whole genome shotgun (WGS) entry which is preliminary data.</text>
</comment>
<dbReference type="Proteomes" id="UP000076442">
    <property type="component" value="Unassembled WGS sequence"/>
</dbReference>
<dbReference type="RefSeq" id="WP_014479083.1">
    <property type="nucleotide sequence ID" value="NZ_AP024627.1"/>
</dbReference>
<dbReference type="AlphaFoldDB" id="A0AAP1H8L4"/>
<organism evidence="1 2">
    <name type="scientific">Bacillus subtilis</name>
    <dbReference type="NCBI Taxonomy" id="1423"/>
    <lineage>
        <taxon>Bacteria</taxon>
        <taxon>Bacillati</taxon>
        <taxon>Bacillota</taxon>
        <taxon>Bacilli</taxon>
        <taxon>Bacillales</taxon>
        <taxon>Bacillaceae</taxon>
        <taxon>Bacillus</taxon>
    </lineage>
</organism>
<gene>
    <name evidence="1" type="ORF">B4122_2869</name>
</gene>
<reference evidence="1 2" key="1">
    <citation type="submission" date="2015-09" db="EMBL/GenBank/DDBJ databases">
        <title>Spore heat resistance.</title>
        <authorList>
            <person name="Boekhorst J."/>
            <person name="Berendsen E.M."/>
            <person name="Wells-Bennik M.H."/>
            <person name="Kuipers O.P."/>
        </authorList>
    </citation>
    <scope>NUCLEOTIDE SEQUENCE [LARGE SCALE GENOMIC DNA]</scope>
    <source>
        <strain evidence="1 2">B4122</strain>
    </source>
</reference>
<dbReference type="EMBL" id="LJZV01000014">
    <property type="protein sequence ID" value="KZD90790.1"/>
    <property type="molecule type" value="Genomic_DNA"/>
</dbReference>
<accession>A0AAP1H8L4</accession>
<protein>
    <submittedName>
        <fullName evidence="1">Uncharacterized protein</fullName>
    </submittedName>
</protein>
<name>A0AAP1H8L4_BACIU</name>
<evidence type="ECO:0000313" key="2">
    <source>
        <dbReference type="Proteomes" id="UP000076442"/>
    </source>
</evidence>
<evidence type="ECO:0000313" key="1">
    <source>
        <dbReference type="EMBL" id="KZD90790.1"/>
    </source>
</evidence>
<sequence>MDKDTFFTMKLSIRVKEVSYLLKKSDLKKVAQIVGILYSTFTREMRVDDYFYHQSDKEYYPFVVRRRKY</sequence>
<proteinExistence type="predicted"/>